<dbReference type="Proteomes" id="UP000037685">
    <property type="component" value="Unassembled WGS sequence"/>
</dbReference>
<evidence type="ECO:0000313" key="1">
    <source>
        <dbReference type="EMBL" id="KOX91149.1"/>
    </source>
</evidence>
<comment type="caution">
    <text evidence="1">The sequence shown here is derived from an EMBL/GenBank/DDBJ whole genome shotgun (WGS) entry which is preliminary data.</text>
</comment>
<gene>
    <name evidence="1" type="ORF">BVI061214_02353</name>
</gene>
<organism evidence="1 2">
    <name type="scientific">Thermus aquaticus</name>
    <dbReference type="NCBI Taxonomy" id="271"/>
    <lineage>
        <taxon>Bacteria</taxon>
        <taxon>Thermotogati</taxon>
        <taxon>Deinococcota</taxon>
        <taxon>Deinococci</taxon>
        <taxon>Thermales</taxon>
        <taxon>Thermaceae</taxon>
        <taxon>Thermus</taxon>
    </lineage>
</organism>
<dbReference type="PATRIC" id="fig|271.14.peg.2430"/>
<dbReference type="RefSeq" id="WP_248841770.1">
    <property type="nucleotide sequence ID" value="NZ_LHCI01000106.1"/>
</dbReference>
<reference evidence="1 2" key="1">
    <citation type="submission" date="2015-07" db="EMBL/GenBank/DDBJ databases">
        <authorList>
            <person name="Noorani M."/>
        </authorList>
    </citation>
    <scope>NUCLEOTIDE SEQUENCE [LARGE SCALE GENOMIC DNA]</scope>
    <source>
        <strain evidence="2">ATCC 25104 / DSM 625 / JCM 10724 / NBRC 103206 / NCIMB 11243 / YT-1</strain>
    </source>
</reference>
<dbReference type="AlphaFoldDB" id="A0A0M9AFV7"/>
<name>A0A0M9AFV7_THEAQ</name>
<evidence type="ECO:0000313" key="2">
    <source>
        <dbReference type="Proteomes" id="UP000037685"/>
    </source>
</evidence>
<dbReference type="EMBL" id="LHCI01000106">
    <property type="protein sequence ID" value="KOX91149.1"/>
    <property type="molecule type" value="Genomic_DNA"/>
</dbReference>
<protein>
    <submittedName>
        <fullName evidence="1">Uncharacterized protein</fullName>
    </submittedName>
</protein>
<accession>A0A0M9AFV7</accession>
<sequence length="220" mass="24557">MGTGALVLELQEALGRVLHAAKQSSGRQDPVADYLLNRLRHRLPAHLHAHLGREVQVPGLARSKSWDLGLVYPEGPVRKPRLLLSLKSILKNPSGSWPNRLDDLVGEVSSVQMLFPEVVVGYVAVLDYGAPTKRKEGYKYPVGDELKPLYERFVEGLRALSQRRPPLWAQGLVEGHWVVFVDSRKEAFLLDPEATVERGEAFLDALVSALREREPLLFAS</sequence>
<proteinExistence type="predicted"/>